<dbReference type="PROSITE" id="PS51462">
    <property type="entry name" value="NUDIX"/>
    <property type="match status" value="1"/>
</dbReference>
<keyword evidence="5" id="KW-1185">Reference proteome</keyword>
<name>A0A3A1Y8S0_9GAMM</name>
<dbReference type="RefSeq" id="WP_119524720.1">
    <property type="nucleotide sequence ID" value="NZ_NRHC01000029.1"/>
</dbReference>
<comment type="caution">
    <text evidence="4">The sequence shown here is derived from an EMBL/GenBank/DDBJ whole genome shotgun (WGS) entry which is preliminary data.</text>
</comment>
<dbReference type="Pfam" id="PF00293">
    <property type="entry name" value="NUDIX"/>
    <property type="match status" value="1"/>
</dbReference>
<evidence type="ECO:0000313" key="4">
    <source>
        <dbReference type="EMBL" id="RIY33599.1"/>
    </source>
</evidence>
<dbReference type="GO" id="GO:0019693">
    <property type="term" value="P:ribose phosphate metabolic process"/>
    <property type="evidence" value="ECO:0007669"/>
    <property type="project" value="TreeGrafter"/>
</dbReference>
<comment type="cofactor">
    <cofactor evidence="1">
        <name>Mg(2+)</name>
        <dbReference type="ChEBI" id="CHEBI:18420"/>
    </cofactor>
</comment>
<dbReference type="InterPro" id="IPR000086">
    <property type="entry name" value="NUDIX_hydrolase_dom"/>
</dbReference>
<dbReference type="GO" id="GO:0006753">
    <property type="term" value="P:nucleoside phosphate metabolic process"/>
    <property type="evidence" value="ECO:0007669"/>
    <property type="project" value="TreeGrafter"/>
</dbReference>
<dbReference type="OrthoDB" id="9806150at2"/>
<feature type="domain" description="Nudix hydrolase" evidence="3">
    <location>
        <begin position="45"/>
        <end position="174"/>
    </location>
</feature>
<dbReference type="Gene3D" id="3.90.79.10">
    <property type="entry name" value="Nucleoside Triphosphate Pyrophosphohydrolase"/>
    <property type="match status" value="1"/>
</dbReference>
<evidence type="ECO:0000256" key="2">
    <source>
        <dbReference type="ARBA" id="ARBA00022801"/>
    </source>
</evidence>
<dbReference type="AlphaFoldDB" id="A0A3A1Y8S0"/>
<gene>
    <name evidence="4" type="ORF">CKF54_02565</name>
</gene>
<keyword evidence="2 4" id="KW-0378">Hydrolase</keyword>
<reference evidence="4 5" key="1">
    <citation type="submission" date="2017-08" db="EMBL/GenBank/DDBJ databases">
        <title>Reclassification of Bisgaard taxon 37 and 44.</title>
        <authorList>
            <person name="Christensen H."/>
        </authorList>
    </citation>
    <scope>NUCLEOTIDE SEQUENCE [LARGE SCALE GENOMIC DNA]</scope>
    <source>
        <strain evidence="4 5">B96_3</strain>
    </source>
</reference>
<dbReference type="InterPro" id="IPR015797">
    <property type="entry name" value="NUDIX_hydrolase-like_dom_sf"/>
</dbReference>
<evidence type="ECO:0000259" key="3">
    <source>
        <dbReference type="PROSITE" id="PS51462"/>
    </source>
</evidence>
<sequence>MTEQNRKLPQVNNIRGLGKLGIFNVEALDVKFSNGQEREYYRLHANHDGVTVIAVDQEHLLLIEEYSAGTLNYELGFVRGGIDDQEEILVAAERELAEEIGYQANNYEHLISFYNSTGYQTAQMHVVVATGLTPLEVMPEGDEPEPLTLVRWPLDQLDSLISHPTFRDCRNLAALYAFRDYVRAGKLGACHT</sequence>
<protein>
    <submittedName>
        <fullName evidence="4">ADP compounds hydrolase NudE</fullName>
    </submittedName>
</protein>
<dbReference type="SUPFAM" id="SSF55811">
    <property type="entry name" value="Nudix"/>
    <property type="match status" value="1"/>
</dbReference>
<dbReference type="InterPro" id="IPR020084">
    <property type="entry name" value="NUDIX_hydrolase_CS"/>
</dbReference>
<dbReference type="Proteomes" id="UP000265691">
    <property type="component" value="Unassembled WGS sequence"/>
</dbReference>
<evidence type="ECO:0000256" key="1">
    <source>
        <dbReference type="ARBA" id="ARBA00001946"/>
    </source>
</evidence>
<dbReference type="GO" id="GO:0005829">
    <property type="term" value="C:cytosol"/>
    <property type="evidence" value="ECO:0007669"/>
    <property type="project" value="TreeGrafter"/>
</dbReference>
<dbReference type="PANTHER" id="PTHR11839:SF12">
    <property type="entry name" value="ADP COMPOUNDS HYDROLASE NUDE"/>
    <property type="match status" value="1"/>
</dbReference>
<dbReference type="GO" id="GO:0019144">
    <property type="term" value="F:ADP-sugar diphosphatase activity"/>
    <property type="evidence" value="ECO:0007669"/>
    <property type="project" value="TreeGrafter"/>
</dbReference>
<dbReference type="EMBL" id="NRHC01000029">
    <property type="protein sequence ID" value="RIY33599.1"/>
    <property type="molecule type" value="Genomic_DNA"/>
</dbReference>
<dbReference type="NCBIfam" id="NF008736">
    <property type="entry name" value="PRK11762.1"/>
    <property type="match status" value="1"/>
</dbReference>
<evidence type="ECO:0000313" key="5">
    <source>
        <dbReference type="Proteomes" id="UP000265691"/>
    </source>
</evidence>
<organism evidence="4 5">
    <name type="scientific">Psittacicella hinzii</name>
    <dbReference type="NCBI Taxonomy" id="2028575"/>
    <lineage>
        <taxon>Bacteria</taxon>
        <taxon>Pseudomonadati</taxon>
        <taxon>Pseudomonadota</taxon>
        <taxon>Gammaproteobacteria</taxon>
        <taxon>Pasteurellales</taxon>
        <taxon>Psittacicellaceae</taxon>
        <taxon>Psittacicella</taxon>
    </lineage>
</organism>
<accession>A0A3A1Y8S0</accession>
<proteinExistence type="predicted"/>
<dbReference type="PANTHER" id="PTHR11839">
    <property type="entry name" value="UDP/ADP-SUGAR PYROPHOSPHATASE"/>
    <property type="match status" value="1"/>
</dbReference>
<dbReference type="PROSITE" id="PS00893">
    <property type="entry name" value="NUDIX_BOX"/>
    <property type="match status" value="1"/>
</dbReference>